<dbReference type="PANTHER" id="PTHR43585">
    <property type="entry name" value="FUMIPYRROLE BIOSYNTHESIS PROTEIN C"/>
    <property type="match status" value="1"/>
</dbReference>
<feature type="domain" description="ATP-grasp" evidence="5">
    <location>
        <begin position="121"/>
        <end position="312"/>
    </location>
</feature>
<evidence type="ECO:0000256" key="2">
    <source>
        <dbReference type="ARBA" id="ARBA00022741"/>
    </source>
</evidence>
<comment type="caution">
    <text evidence="6">The sequence shown here is derived from an EMBL/GenBank/DDBJ whole genome shotgun (WGS) entry which is preliminary data.</text>
</comment>
<keyword evidence="7" id="KW-1185">Reference proteome</keyword>
<dbReference type="EMBL" id="CABFKI010000006">
    <property type="protein sequence ID" value="VTU07698.1"/>
    <property type="molecule type" value="Genomic_DNA"/>
</dbReference>
<gene>
    <name evidence="6" type="ORF">SAMEA1410922_01083</name>
</gene>
<dbReference type="Gene3D" id="3.40.50.20">
    <property type="match status" value="1"/>
</dbReference>
<dbReference type="SUPFAM" id="SSF56059">
    <property type="entry name" value="Glutathione synthetase ATP-binding domain-like"/>
    <property type="match status" value="1"/>
</dbReference>
<sequence>MQRPMNFVMISPHFPANFETFAVRLRESGFNTLGIADTPYEQLSEGLRNSLTEYYRVDNMEDYEQVYRAVGYFAHKYGRIDRVESHNEYWLELDAKLRTDFNVSGYKNEDMLAIKTKAQMKEVFRKAGLKVAKGRVFKDDEDARKLAKELKFPVIIKPNSGVGASDTYKIKSADELEAFFGYKNAHVEYIMEEFIEGDIVTFDGLTDKDGNIVFYSSLEYSEVVLDTVEKDNDMFYYVPREIKQDLVKLGEKCVEAFKVRERFFHFEYFRVKKTGELMPLEINCRPPGGLTIDMWNYANDFDVFKEYANIVKENKFYSNITHPWNVVYISRKANKNYKHSIDEVCQKYAGNIISVQTVPGVFAKIMGEHGILARTETMEQMHEIVRFAQEKQ</sequence>
<dbReference type="Pfam" id="PF13535">
    <property type="entry name" value="ATP-grasp_4"/>
    <property type="match status" value="1"/>
</dbReference>
<dbReference type="GeneID" id="86155479"/>
<dbReference type="Gene3D" id="3.30.470.20">
    <property type="entry name" value="ATP-grasp fold, B domain"/>
    <property type="match status" value="1"/>
</dbReference>
<accession>A0ABY6TLR7</accession>
<name>A0ABY6TLR7_9PAST</name>
<keyword evidence="3 4" id="KW-0067">ATP-binding</keyword>
<evidence type="ECO:0000256" key="3">
    <source>
        <dbReference type="ARBA" id="ARBA00022840"/>
    </source>
</evidence>
<dbReference type="InterPro" id="IPR011761">
    <property type="entry name" value="ATP-grasp"/>
</dbReference>
<keyword evidence="1" id="KW-0436">Ligase</keyword>
<evidence type="ECO:0000313" key="6">
    <source>
        <dbReference type="EMBL" id="VTU07698.1"/>
    </source>
</evidence>
<keyword evidence="2 4" id="KW-0547">Nucleotide-binding</keyword>
<evidence type="ECO:0000256" key="4">
    <source>
        <dbReference type="PROSITE-ProRule" id="PRU00409"/>
    </source>
</evidence>
<evidence type="ECO:0000259" key="5">
    <source>
        <dbReference type="PROSITE" id="PS50975"/>
    </source>
</evidence>
<reference evidence="6 7" key="1">
    <citation type="submission" date="2019-05" db="EMBL/GenBank/DDBJ databases">
        <authorList>
            <consortium name="Pathogen Informatics"/>
        </authorList>
    </citation>
    <scope>NUCLEOTIDE SEQUENCE [LARGE SCALE GENOMIC DNA]</scope>
    <source>
        <strain evidence="6 7">NM319</strain>
    </source>
</reference>
<dbReference type="Proteomes" id="UP000308167">
    <property type="component" value="Unassembled WGS sequence"/>
</dbReference>
<protein>
    <submittedName>
        <fullName evidence="6">Phosphoribosylglycinamide synthetase</fullName>
    </submittedName>
</protein>
<dbReference type="InterPro" id="IPR052032">
    <property type="entry name" value="ATP-dep_AA_Ligase"/>
</dbReference>
<organism evidence="6 7">
    <name type="scientific">Actinobacillus porcinus</name>
    <dbReference type="NCBI Taxonomy" id="51048"/>
    <lineage>
        <taxon>Bacteria</taxon>
        <taxon>Pseudomonadati</taxon>
        <taxon>Pseudomonadota</taxon>
        <taxon>Gammaproteobacteria</taxon>
        <taxon>Pasteurellales</taxon>
        <taxon>Pasteurellaceae</taxon>
        <taxon>Actinobacillus</taxon>
    </lineage>
</organism>
<dbReference type="PANTHER" id="PTHR43585:SF2">
    <property type="entry name" value="ATP-GRASP ENZYME FSQD"/>
    <property type="match status" value="1"/>
</dbReference>
<dbReference type="RefSeq" id="WP_135709895.1">
    <property type="nucleotide sequence ID" value="NZ_CABFKI010000006.1"/>
</dbReference>
<evidence type="ECO:0000313" key="7">
    <source>
        <dbReference type="Proteomes" id="UP000308167"/>
    </source>
</evidence>
<dbReference type="PROSITE" id="PS50975">
    <property type="entry name" value="ATP_GRASP"/>
    <property type="match status" value="1"/>
</dbReference>
<dbReference type="Gene3D" id="3.30.1490.20">
    <property type="entry name" value="ATP-grasp fold, A domain"/>
    <property type="match status" value="1"/>
</dbReference>
<dbReference type="InterPro" id="IPR013815">
    <property type="entry name" value="ATP_grasp_subdomain_1"/>
</dbReference>
<evidence type="ECO:0000256" key="1">
    <source>
        <dbReference type="ARBA" id="ARBA00022598"/>
    </source>
</evidence>
<proteinExistence type="predicted"/>